<sequence length="301" mass="33127">MAFQGATNVNVEPSVRSRRRCGGGVAPFRARAGPCRAASARSHEAATAPSRDGAVLYRASGVYMCMANRQILGACSSRCAGWGDSSSRRFTRKDGAMPLSAMRAKQDDGAPDQPGTNAKKDEIMDLLKQSLSESEIFTEHLRKADRAEIEMLQKEGELKLRQIVEEAKQEFMENMRKEDAMGLGGEQGYAAYEEFQAKLAELEKERDRLLSAIKSEREIIRQEYEEMQGLADMYSAGGNSKRAPREIALTGVAWLLCSAALFYVVQGVTEGRFEETLPSATIDAALAAVAVFVLRRSERKP</sequence>
<proteinExistence type="predicted"/>
<evidence type="ECO:0000313" key="4">
    <source>
        <dbReference type="Proteomes" id="UP000324585"/>
    </source>
</evidence>
<reference evidence="4" key="1">
    <citation type="journal article" date="2019" name="Nat. Commun.">
        <title>Expansion of phycobilisome linker gene families in mesophilic red algae.</title>
        <authorList>
            <person name="Lee J."/>
            <person name="Kim D."/>
            <person name="Bhattacharya D."/>
            <person name="Yoon H.S."/>
        </authorList>
    </citation>
    <scope>NUCLEOTIDE SEQUENCE [LARGE SCALE GENOMIC DNA]</scope>
    <source>
        <strain evidence="4">CCMP 1328</strain>
    </source>
</reference>
<dbReference type="Proteomes" id="UP000324585">
    <property type="component" value="Unassembled WGS sequence"/>
</dbReference>
<name>A0A5J4YV98_PORPP</name>
<feature type="coiled-coil region" evidence="1">
    <location>
        <begin position="192"/>
        <end position="219"/>
    </location>
</feature>
<keyword evidence="4" id="KW-1185">Reference proteome</keyword>
<accession>A0A5J4YV98</accession>
<comment type="caution">
    <text evidence="3">The sequence shown here is derived from an EMBL/GenBank/DDBJ whole genome shotgun (WGS) entry which is preliminary data.</text>
</comment>
<evidence type="ECO:0000256" key="2">
    <source>
        <dbReference type="SAM" id="MobiDB-lite"/>
    </source>
</evidence>
<evidence type="ECO:0000256" key="1">
    <source>
        <dbReference type="SAM" id="Coils"/>
    </source>
</evidence>
<dbReference type="EMBL" id="VRMN01000004">
    <property type="protein sequence ID" value="KAA8495118.1"/>
    <property type="molecule type" value="Genomic_DNA"/>
</dbReference>
<gene>
    <name evidence="3" type="ORF">FVE85_3359</name>
</gene>
<keyword evidence="1" id="KW-0175">Coiled coil</keyword>
<organism evidence="3 4">
    <name type="scientific">Porphyridium purpureum</name>
    <name type="common">Red alga</name>
    <name type="synonym">Porphyridium cruentum</name>
    <dbReference type="NCBI Taxonomy" id="35688"/>
    <lineage>
        <taxon>Eukaryota</taxon>
        <taxon>Rhodophyta</taxon>
        <taxon>Bangiophyceae</taxon>
        <taxon>Porphyridiales</taxon>
        <taxon>Porphyridiaceae</taxon>
        <taxon>Porphyridium</taxon>
    </lineage>
</organism>
<evidence type="ECO:0000313" key="3">
    <source>
        <dbReference type="EMBL" id="KAA8495118.1"/>
    </source>
</evidence>
<protein>
    <submittedName>
        <fullName evidence="3">Uncharacterized protein</fullName>
    </submittedName>
</protein>
<dbReference type="AlphaFoldDB" id="A0A5J4YV98"/>
<feature type="region of interest" description="Disordered" evidence="2">
    <location>
        <begin position="90"/>
        <end position="118"/>
    </location>
</feature>
<feature type="region of interest" description="Disordered" evidence="2">
    <location>
        <begin position="1"/>
        <end position="21"/>
    </location>
</feature>
<feature type="compositionally biased region" description="Polar residues" evidence="2">
    <location>
        <begin position="1"/>
        <end position="11"/>
    </location>
</feature>